<dbReference type="InterPro" id="IPR043519">
    <property type="entry name" value="NT_sf"/>
</dbReference>
<keyword evidence="2" id="KW-0812">Transmembrane</keyword>
<dbReference type="InterPro" id="IPR054708">
    <property type="entry name" value="MTPAP-like_central"/>
</dbReference>
<reference evidence="4 5" key="1">
    <citation type="journal article" date="2021" name="Comput. Struct. Biotechnol. J.">
        <title>De novo genome assembly of the potent medicinal plant Rehmannia glutinosa using nanopore technology.</title>
        <authorList>
            <person name="Ma L."/>
            <person name="Dong C."/>
            <person name="Song C."/>
            <person name="Wang X."/>
            <person name="Zheng X."/>
            <person name="Niu Y."/>
            <person name="Chen S."/>
            <person name="Feng W."/>
        </authorList>
    </citation>
    <scope>NUCLEOTIDE SEQUENCE [LARGE SCALE GENOMIC DNA]</scope>
    <source>
        <strain evidence="4">DH-2019</strain>
    </source>
</reference>
<protein>
    <recommendedName>
        <fullName evidence="3">Poly(A) RNA polymerase mitochondrial-like central palm domain-containing protein</fullName>
    </recommendedName>
</protein>
<evidence type="ECO:0000313" key="5">
    <source>
        <dbReference type="Proteomes" id="UP001318860"/>
    </source>
</evidence>
<sequence>MASQKAVIRHDAQQLLPSNLICSRTLLKSPKQIHGEGLSANNVMPFLNYPRVPKPSAVPADDIHGDWWSWSSPNSANKGLRVSDSVLGGREQTRRVSSRGFLLIMPAGILLRQCFAVLPLAFLIFGDALISVLQKKAEKFELKKLQVLKVTKELVLALEPLLQDVYASRRPKPTDYEVRKELIRVFNEMAKEIYGKSKDVPVVVEFGSFVMDLFSTTSDLDLSVNFSTTTVPVTREKKIQTLRKFAKKLYAIQSKGHVCKVLPITTAKVPIVKCVDRGTGVECDISVENRDGILKSQIIHIISSIDERFHKLSFLMKSWAKANNINSSKDKTLNSLSIILLVAFHLQTRDPPILPPFSAIFKGNYSELNSYPVWLPCYNLSADTIPLFDGTDPATVEKSLSNFVNYGKRNTESLAGLFVTLLIKLSSVEKLWAKGLCASTCSGTWISKTWDAKVTCISVEDFTDQSQNVARAVGQAEVKQIYKCIDTSIRYIFSFMDGQIGPKLMDLLFGQDGIPTPIGRAVTGKRKKQVTNTLTNRILQMKNKEQVEQAIVESSSTKRMRTTESLRVMPKGNWGSVHVEARVGTQPPMGGLGVGSYGGGWEGTQQPGAEAGSSSATWSWGWDGTQQSCARGWEETRQPGAGGWVGTQQPVAQGWEGIQQPGTGGWVGTQQPGARGLEGIRQPGIGGWVGTGQSGAGGWEETRQPGAGGWGETQQPGARGWEGIRQPGAGGWVGTHQPGAGGWGGTQQPGAQGWAGIRQPGAGGWVGTQQPGAHSLEGTGQPRGGSWVGTQQPGAGGWGGTGQPAAGGWGRWEGSQQHMARGWGGTSSNPIWGTTHNTAQGFSANSW</sequence>
<evidence type="ECO:0000259" key="3">
    <source>
        <dbReference type="Pfam" id="PF22600"/>
    </source>
</evidence>
<feature type="region of interest" description="Disordered" evidence="1">
    <location>
        <begin position="767"/>
        <end position="847"/>
    </location>
</feature>
<feature type="domain" description="Poly(A) RNA polymerase mitochondrial-like central palm" evidence="3">
    <location>
        <begin position="162"/>
        <end position="303"/>
    </location>
</feature>
<dbReference type="Gene3D" id="3.30.460.10">
    <property type="entry name" value="Beta Polymerase, domain 2"/>
    <property type="match status" value="1"/>
</dbReference>
<dbReference type="PANTHER" id="PTHR12271">
    <property type="entry name" value="POLY A POLYMERASE CID PAP -RELATED"/>
    <property type="match status" value="1"/>
</dbReference>
<dbReference type="Proteomes" id="UP001318860">
    <property type="component" value="Unassembled WGS sequence"/>
</dbReference>
<evidence type="ECO:0000313" key="4">
    <source>
        <dbReference type="EMBL" id="KAK6139394.1"/>
    </source>
</evidence>
<feature type="compositionally biased region" description="Gly residues" evidence="1">
    <location>
        <begin position="794"/>
        <end position="811"/>
    </location>
</feature>
<dbReference type="EMBL" id="JABTTQ020000428">
    <property type="protein sequence ID" value="KAK6139394.1"/>
    <property type="molecule type" value="Genomic_DNA"/>
</dbReference>
<dbReference type="Gene3D" id="1.10.1410.10">
    <property type="match status" value="1"/>
</dbReference>
<dbReference type="SUPFAM" id="SSF81301">
    <property type="entry name" value="Nucleotidyltransferase"/>
    <property type="match status" value="1"/>
</dbReference>
<keyword evidence="2" id="KW-0472">Membrane</keyword>
<evidence type="ECO:0000256" key="1">
    <source>
        <dbReference type="SAM" id="MobiDB-lite"/>
    </source>
</evidence>
<keyword evidence="5" id="KW-1185">Reference proteome</keyword>
<evidence type="ECO:0000256" key="2">
    <source>
        <dbReference type="SAM" id="Phobius"/>
    </source>
</evidence>
<comment type="caution">
    <text evidence="4">The sequence shown here is derived from an EMBL/GenBank/DDBJ whole genome shotgun (WGS) entry which is preliminary data.</text>
</comment>
<dbReference type="Pfam" id="PF22600">
    <property type="entry name" value="MTPAP-like_central"/>
    <property type="match status" value="1"/>
</dbReference>
<name>A0ABR0VZ98_REHGL</name>
<accession>A0ABR0VZ98</accession>
<feature type="transmembrane region" description="Helical" evidence="2">
    <location>
        <begin position="100"/>
        <end position="125"/>
    </location>
</feature>
<keyword evidence="2" id="KW-1133">Transmembrane helix</keyword>
<dbReference type="PANTHER" id="PTHR12271:SF134">
    <property type="entry name" value="NUCLEOTIDYLTRANSFERASE FAMILY PROTEIN"/>
    <property type="match status" value="1"/>
</dbReference>
<dbReference type="SUPFAM" id="SSF81631">
    <property type="entry name" value="PAP/OAS1 substrate-binding domain"/>
    <property type="match status" value="1"/>
</dbReference>
<gene>
    <name evidence="4" type="ORF">DH2020_026864</name>
</gene>
<organism evidence="4 5">
    <name type="scientific">Rehmannia glutinosa</name>
    <name type="common">Chinese foxglove</name>
    <dbReference type="NCBI Taxonomy" id="99300"/>
    <lineage>
        <taxon>Eukaryota</taxon>
        <taxon>Viridiplantae</taxon>
        <taxon>Streptophyta</taxon>
        <taxon>Embryophyta</taxon>
        <taxon>Tracheophyta</taxon>
        <taxon>Spermatophyta</taxon>
        <taxon>Magnoliopsida</taxon>
        <taxon>eudicotyledons</taxon>
        <taxon>Gunneridae</taxon>
        <taxon>Pentapetalae</taxon>
        <taxon>asterids</taxon>
        <taxon>lamiids</taxon>
        <taxon>Lamiales</taxon>
        <taxon>Orobanchaceae</taxon>
        <taxon>Rehmannieae</taxon>
        <taxon>Rehmannia</taxon>
    </lineage>
</organism>
<dbReference type="CDD" id="cd05402">
    <property type="entry name" value="NT_PAP_TUTase"/>
    <property type="match status" value="1"/>
</dbReference>
<feature type="compositionally biased region" description="Polar residues" evidence="1">
    <location>
        <begin position="826"/>
        <end position="847"/>
    </location>
</feature>
<proteinExistence type="predicted"/>